<keyword evidence="5" id="KW-1133">Transmembrane helix</keyword>
<dbReference type="PROSITE" id="PS01035">
    <property type="entry name" value="PTS_EIIB_TYPE_1_CYS"/>
    <property type="match status" value="1"/>
</dbReference>
<name>A0AA38HGB4_9CUCU</name>
<dbReference type="InterPro" id="IPR036878">
    <property type="entry name" value="Glu_permease_IIB"/>
</dbReference>
<sequence length="177" mass="19238">MKIKKDARATAQGIAELLPTDNVVSFTNCMTRLRVDVKDPEKVDVEGIKALDNVLGLMISNKQYQVILGPGFVMEVAAEFQKLTDVKRGKEISENLDEGNFDVDNVKAELSAKAKDTKNNFRSRTKQGVLDFFNKISMIFSPLVAGFIAAGLLQAVGSLILTCYPNSSSAHDPVGTA</sequence>
<dbReference type="InterPro" id="IPR018113">
    <property type="entry name" value="PTrfase_EIIB_Cys"/>
</dbReference>
<keyword evidence="2" id="KW-0762">Sugar transport</keyword>
<dbReference type="Pfam" id="PF00367">
    <property type="entry name" value="PTS_EIIB"/>
    <property type="match status" value="1"/>
</dbReference>
<feature type="transmembrane region" description="Helical" evidence="5">
    <location>
        <begin position="132"/>
        <end position="153"/>
    </location>
</feature>
<reference evidence="7" key="1">
    <citation type="journal article" date="2023" name="G3 (Bethesda)">
        <title>Whole genome assemblies of Zophobas morio and Tenebrio molitor.</title>
        <authorList>
            <person name="Kaur S."/>
            <person name="Stinson S.A."/>
            <person name="diCenzo G.C."/>
        </authorList>
    </citation>
    <scope>NUCLEOTIDE SEQUENCE</scope>
    <source>
        <strain evidence="7">QUZm001</strain>
    </source>
</reference>
<organism evidence="7 8">
    <name type="scientific">Zophobas morio</name>
    <dbReference type="NCBI Taxonomy" id="2755281"/>
    <lineage>
        <taxon>Eukaryota</taxon>
        <taxon>Metazoa</taxon>
        <taxon>Ecdysozoa</taxon>
        <taxon>Arthropoda</taxon>
        <taxon>Hexapoda</taxon>
        <taxon>Insecta</taxon>
        <taxon>Pterygota</taxon>
        <taxon>Neoptera</taxon>
        <taxon>Endopterygota</taxon>
        <taxon>Coleoptera</taxon>
        <taxon>Polyphaga</taxon>
        <taxon>Cucujiformia</taxon>
        <taxon>Tenebrionidae</taxon>
        <taxon>Zophobas</taxon>
    </lineage>
</organism>
<evidence type="ECO:0000256" key="4">
    <source>
        <dbReference type="ARBA" id="ARBA00022777"/>
    </source>
</evidence>
<keyword evidence="4" id="KW-0418">Kinase</keyword>
<dbReference type="GO" id="GO:0008982">
    <property type="term" value="F:protein-N(PI)-phosphohistidine-sugar phosphotransferase activity"/>
    <property type="evidence" value="ECO:0007669"/>
    <property type="project" value="InterPro"/>
</dbReference>
<dbReference type="AlphaFoldDB" id="A0AA38HGB4"/>
<proteinExistence type="predicted"/>
<dbReference type="InterPro" id="IPR050558">
    <property type="entry name" value="PTS_Sugar-Specific_Components"/>
</dbReference>
<evidence type="ECO:0000256" key="1">
    <source>
        <dbReference type="ARBA" id="ARBA00022448"/>
    </source>
</evidence>
<keyword evidence="5" id="KW-0812">Transmembrane</keyword>
<comment type="caution">
    <text evidence="7">The sequence shown here is derived from an EMBL/GenBank/DDBJ whole genome shotgun (WGS) entry which is preliminary data.</text>
</comment>
<dbReference type="Gene3D" id="3.30.1360.60">
    <property type="entry name" value="Glucose permease domain IIB"/>
    <property type="match status" value="1"/>
</dbReference>
<dbReference type="GO" id="GO:0090588">
    <property type="term" value="F:protein-phosphocysteine-N-acetylmuramate phosphotransferase system transporter activity"/>
    <property type="evidence" value="ECO:0007669"/>
    <property type="project" value="TreeGrafter"/>
</dbReference>
<dbReference type="PANTHER" id="PTHR30175:SF3">
    <property type="entry name" value="PTS SYSTEM N-ACETYLMURAMIC ACID-SPECIFIC EIIBC COMPONENT"/>
    <property type="match status" value="1"/>
</dbReference>
<dbReference type="SUPFAM" id="SSF55604">
    <property type="entry name" value="Glucose permease domain IIB"/>
    <property type="match status" value="1"/>
</dbReference>
<dbReference type="EMBL" id="JALNTZ010003813">
    <property type="protein sequence ID" value="KAJ3615937.1"/>
    <property type="molecule type" value="Genomic_DNA"/>
</dbReference>
<dbReference type="CDD" id="cd00212">
    <property type="entry name" value="PTS_IIB_glc"/>
    <property type="match status" value="1"/>
</dbReference>
<keyword evidence="1" id="KW-0813">Transport</keyword>
<dbReference type="GO" id="GO:0005886">
    <property type="term" value="C:plasma membrane"/>
    <property type="evidence" value="ECO:0007669"/>
    <property type="project" value="TreeGrafter"/>
</dbReference>
<accession>A0AA38HGB4</accession>
<evidence type="ECO:0000256" key="2">
    <source>
        <dbReference type="ARBA" id="ARBA00022597"/>
    </source>
</evidence>
<dbReference type="PROSITE" id="PS51098">
    <property type="entry name" value="PTS_EIIB_TYPE_1"/>
    <property type="match status" value="1"/>
</dbReference>
<evidence type="ECO:0000256" key="3">
    <source>
        <dbReference type="ARBA" id="ARBA00022679"/>
    </source>
</evidence>
<feature type="domain" description="PTS EIIB type-1" evidence="6">
    <location>
        <begin position="7"/>
        <end position="90"/>
    </location>
</feature>
<protein>
    <recommendedName>
        <fullName evidence="6">PTS EIIB type-1 domain-containing protein</fullName>
    </recommendedName>
</protein>
<evidence type="ECO:0000313" key="7">
    <source>
        <dbReference type="EMBL" id="KAJ3615937.1"/>
    </source>
</evidence>
<keyword evidence="8" id="KW-1185">Reference proteome</keyword>
<gene>
    <name evidence="7" type="ORF">Zmor_012191</name>
</gene>
<dbReference type="InterPro" id="IPR001996">
    <property type="entry name" value="PTS_IIB_1"/>
</dbReference>
<evidence type="ECO:0000256" key="5">
    <source>
        <dbReference type="SAM" id="Phobius"/>
    </source>
</evidence>
<dbReference type="PANTHER" id="PTHR30175">
    <property type="entry name" value="PHOSPHOTRANSFERASE SYSTEM TRANSPORT PROTEIN"/>
    <property type="match status" value="1"/>
</dbReference>
<keyword evidence="5" id="KW-0472">Membrane</keyword>
<evidence type="ECO:0000313" key="8">
    <source>
        <dbReference type="Proteomes" id="UP001168821"/>
    </source>
</evidence>
<keyword evidence="3" id="KW-0808">Transferase</keyword>
<dbReference type="GO" id="GO:0016301">
    <property type="term" value="F:kinase activity"/>
    <property type="evidence" value="ECO:0007669"/>
    <property type="project" value="UniProtKB-KW"/>
</dbReference>
<dbReference type="GO" id="GO:0009401">
    <property type="term" value="P:phosphoenolpyruvate-dependent sugar phosphotransferase system"/>
    <property type="evidence" value="ECO:0007669"/>
    <property type="project" value="InterPro"/>
</dbReference>
<dbReference type="Proteomes" id="UP001168821">
    <property type="component" value="Unassembled WGS sequence"/>
</dbReference>
<evidence type="ECO:0000259" key="6">
    <source>
        <dbReference type="PROSITE" id="PS51098"/>
    </source>
</evidence>